<feature type="compositionally biased region" description="Basic residues" evidence="1">
    <location>
        <begin position="1"/>
        <end position="12"/>
    </location>
</feature>
<keyword evidence="2" id="KW-1133">Transmembrane helix</keyword>
<keyword evidence="4" id="KW-1185">Reference proteome</keyword>
<dbReference type="AlphaFoldDB" id="A0A4P6Q4P0"/>
<feature type="region of interest" description="Disordered" evidence="1">
    <location>
        <begin position="1"/>
        <end position="36"/>
    </location>
</feature>
<evidence type="ECO:0000313" key="4">
    <source>
        <dbReference type="Proteomes" id="UP000292235"/>
    </source>
</evidence>
<dbReference type="KEGG" id="strr:EKD16_12595"/>
<protein>
    <submittedName>
        <fullName evidence="3">Uncharacterized protein</fullName>
    </submittedName>
</protein>
<feature type="transmembrane region" description="Helical" evidence="2">
    <location>
        <begin position="131"/>
        <end position="148"/>
    </location>
</feature>
<feature type="transmembrane region" description="Helical" evidence="2">
    <location>
        <begin position="100"/>
        <end position="124"/>
    </location>
</feature>
<dbReference type="EMBL" id="CP036455">
    <property type="protein sequence ID" value="QBI54301.1"/>
    <property type="molecule type" value="Genomic_DNA"/>
</dbReference>
<dbReference type="Proteomes" id="UP000292235">
    <property type="component" value="Chromosome"/>
</dbReference>
<accession>A0A4P6Q4P0</accession>
<keyword evidence="2" id="KW-0812">Transmembrane</keyword>
<name>A0A4P6Q4P0_9ACTN</name>
<keyword evidence="2" id="KW-0472">Membrane</keyword>
<gene>
    <name evidence="3" type="ORF">EKD16_12595</name>
</gene>
<evidence type="ECO:0000313" key="3">
    <source>
        <dbReference type="EMBL" id="QBI54301.1"/>
    </source>
</evidence>
<organism evidence="3 4">
    <name type="scientific">Streptomonospora litoralis</name>
    <dbReference type="NCBI Taxonomy" id="2498135"/>
    <lineage>
        <taxon>Bacteria</taxon>
        <taxon>Bacillati</taxon>
        <taxon>Actinomycetota</taxon>
        <taxon>Actinomycetes</taxon>
        <taxon>Streptosporangiales</taxon>
        <taxon>Nocardiopsidaceae</taxon>
        <taxon>Streptomonospora</taxon>
    </lineage>
</organism>
<feature type="compositionally biased region" description="Low complexity" evidence="1">
    <location>
        <begin position="18"/>
        <end position="32"/>
    </location>
</feature>
<dbReference type="SUPFAM" id="SSF103473">
    <property type="entry name" value="MFS general substrate transporter"/>
    <property type="match status" value="1"/>
</dbReference>
<proteinExistence type="predicted"/>
<evidence type="ECO:0000256" key="2">
    <source>
        <dbReference type="SAM" id="Phobius"/>
    </source>
</evidence>
<evidence type="ECO:0000256" key="1">
    <source>
        <dbReference type="SAM" id="MobiDB-lite"/>
    </source>
</evidence>
<sequence precursor="true">MSPKKKRTRTKASGRGAGTATPTAPPEASAARGATPAGVSRTPVVLDDRRRWPVAVWIALTCLWALGSLVFFGLFLAEGFALMGTQGRNQDSGFASMNTAAWYLLGLVVCALAVPLAGAVWALLLRRRIAAILFAVALALSAALLFSLDSPVGIAQAVANGITAG</sequence>
<dbReference type="RefSeq" id="WP_165498557.1">
    <property type="nucleotide sequence ID" value="NZ_CP036455.1"/>
</dbReference>
<reference evidence="3 4" key="1">
    <citation type="submission" date="2019-02" db="EMBL/GenBank/DDBJ databases">
        <authorList>
            <person name="Khodamoradi S."/>
            <person name="Hahnke R.L."/>
            <person name="Kaempfer P."/>
            <person name="Schumann P."/>
            <person name="Rohde M."/>
            <person name="Steinert M."/>
            <person name="Luzhetskyy A."/>
            <person name="Wink J."/>
            <person name="Ruckert C."/>
        </authorList>
    </citation>
    <scope>NUCLEOTIDE SEQUENCE [LARGE SCALE GENOMIC DNA]</scope>
    <source>
        <strain evidence="3 4">M2</strain>
    </source>
</reference>
<feature type="transmembrane region" description="Helical" evidence="2">
    <location>
        <begin position="54"/>
        <end position="80"/>
    </location>
</feature>
<dbReference type="InterPro" id="IPR036259">
    <property type="entry name" value="MFS_trans_sf"/>
</dbReference>